<dbReference type="SUPFAM" id="SSF56112">
    <property type="entry name" value="Protein kinase-like (PK-like)"/>
    <property type="match status" value="1"/>
</dbReference>
<dbReference type="InterPro" id="IPR046959">
    <property type="entry name" value="PRK1-6/SRF4-like"/>
</dbReference>
<feature type="signal peptide" evidence="9">
    <location>
        <begin position="1"/>
        <end position="22"/>
    </location>
</feature>
<keyword evidence="3 8" id="KW-0812">Transmembrane</keyword>
<accession>A0ABD3IR88</accession>
<dbReference type="InterPro" id="IPR000719">
    <property type="entry name" value="Prot_kinase_dom"/>
</dbReference>
<organism evidence="11 12">
    <name type="scientific">Eucalyptus globulus</name>
    <name type="common">Tasmanian blue gum</name>
    <dbReference type="NCBI Taxonomy" id="34317"/>
    <lineage>
        <taxon>Eukaryota</taxon>
        <taxon>Viridiplantae</taxon>
        <taxon>Streptophyta</taxon>
        <taxon>Embryophyta</taxon>
        <taxon>Tracheophyta</taxon>
        <taxon>Spermatophyta</taxon>
        <taxon>Magnoliopsida</taxon>
        <taxon>eudicotyledons</taxon>
        <taxon>Gunneridae</taxon>
        <taxon>Pentapetalae</taxon>
        <taxon>rosids</taxon>
        <taxon>malvids</taxon>
        <taxon>Myrtales</taxon>
        <taxon>Myrtaceae</taxon>
        <taxon>Myrtoideae</taxon>
        <taxon>Eucalypteae</taxon>
        <taxon>Eucalyptus</taxon>
    </lineage>
</organism>
<feature type="transmembrane region" description="Helical" evidence="8">
    <location>
        <begin position="244"/>
        <end position="263"/>
    </location>
</feature>
<feature type="compositionally biased region" description="Polar residues" evidence="7">
    <location>
        <begin position="286"/>
        <end position="298"/>
    </location>
</feature>
<evidence type="ECO:0000256" key="3">
    <source>
        <dbReference type="ARBA" id="ARBA00022692"/>
    </source>
</evidence>
<keyword evidence="12" id="KW-1185">Reference proteome</keyword>
<dbReference type="InterPro" id="IPR013210">
    <property type="entry name" value="LRR_N_plant-typ"/>
</dbReference>
<evidence type="ECO:0000256" key="4">
    <source>
        <dbReference type="ARBA" id="ARBA00022737"/>
    </source>
</evidence>
<dbReference type="Gene3D" id="1.10.510.10">
    <property type="entry name" value="Transferase(Phosphotransferase) domain 1"/>
    <property type="match status" value="1"/>
</dbReference>
<dbReference type="Proteomes" id="UP001634007">
    <property type="component" value="Unassembled WGS sequence"/>
</dbReference>
<dbReference type="Gene3D" id="3.30.200.20">
    <property type="entry name" value="Phosphorylase Kinase, domain 1"/>
    <property type="match status" value="1"/>
</dbReference>
<dbReference type="InterPro" id="IPR032675">
    <property type="entry name" value="LRR_dom_sf"/>
</dbReference>
<dbReference type="Pfam" id="PF08263">
    <property type="entry name" value="LRRNT_2"/>
    <property type="match status" value="1"/>
</dbReference>
<proteinExistence type="predicted"/>
<evidence type="ECO:0000256" key="1">
    <source>
        <dbReference type="ARBA" id="ARBA00004370"/>
    </source>
</evidence>
<comment type="caution">
    <text evidence="11">The sequence shown here is derived from an EMBL/GenBank/DDBJ whole genome shotgun (WGS) entry which is preliminary data.</text>
</comment>
<protein>
    <recommendedName>
        <fullName evidence="10">Protein kinase domain-containing protein</fullName>
    </recommendedName>
</protein>
<dbReference type="EMBL" id="JBJKBG010000011">
    <property type="protein sequence ID" value="KAL3716900.1"/>
    <property type="molecule type" value="Genomic_DNA"/>
</dbReference>
<dbReference type="Pfam" id="PF13855">
    <property type="entry name" value="LRR_8"/>
    <property type="match status" value="1"/>
</dbReference>
<keyword evidence="2" id="KW-0433">Leucine-rich repeat</keyword>
<comment type="subcellular location">
    <subcellularLocation>
        <location evidence="1">Membrane</location>
    </subcellularLocation>
</comment>
<dbReference type="GO" id="GO:0016020">
    <property type="term" value="C:membrane"/>
    <property type="evidence" value="ECO:0007669"/>
    <property type="project" value="UniProtKB-SubCell"/>
</dbReference>
<dbReference type="PANTHER" id="PTHR48007">
    <property type="entry name" value="LEUCINE-RICH REPEAT RECEPTOR-LIKE PROTEIN KINASE PXC1"/>
    <property type="match status" value="1"/>
</dbReference>
<gene>
    <name evidence="11" type="ORF">ACJRO7_008476</name>
</gene>
<keyword evidence="4" id="KW-0677">Repeat</keyword>
<dbReference type="InterPro" id="IPR001611">
    <property type="entry name" value="Leu-rich_rpt"/>
</dbReference>
<dbReference type="PROSITE" id="PS50011">
    <property type="entry name" value="PROTEIN_KINASE_DOM"/>
    <property type="match status" value="1"/>
</dbReference>
<evidence type="ECO:0000256" key="5">
    <source>
        <dbReference type="ARBA" id="ARBA00022989"/>
    </source>
</evidence>
<evidence type="ECO:0000256" key="6">
    <source>
        <dbReference type="ARBA" id="ARBA00023136"/>
    </source>
</evidence>
<feature type="region of interest" description="Disordered" evidence="7">
    <location>
        <begin position="273"/>
        <end position="307"/>
    </location>
</feature>
<evidence type="ECO:0000256" key="8">
    <source>
        <dbReference type="SAM" id="Phobius"/>
    </source>
</evidence>
<feature type="compositionally biased region" description="Basic and acidic residues" evidence="7">
    <location>
        <begin position="273"/>
        <end position="285"/>
    </location>
</feature>
<evidence type="ECO:0000313" key="11">
    <source>
        <dbReference type="EMBL" id="KAL3716900.1"/>
    </source>
</evidence>
<keyword evidence="6 8" id="KW-0472">Membrane</keyword>
<name>A0ABD3IR88_EUCGL</name>
<feature type="chain" id="PRO_5044800271" description="Protein kinase domain-containing protein" evidence="9">
    <location>
        <begin position="23"/>
        <end position="612"/>
    </location>
</feature>
<sequence>MHRAPILVLAILIFLVFPVASSVDEGTKQSMIQFIDKVSPGIDRGWSLSTDPCTDKWKGVECESQSVKRIVLEELNFSGTLDASPLCRVGSLAVLSLKSNNLVGGIPEEIANCKRLTHLYLGGNQFSGQLPDALSRLNNLKRVDVSDNNFTGPLPNLAQSSGMTTFFAQNNNFTGELPQFDFANFEQFNVSNNDFTGQIPDGGGRFQENSFLGNPGLCGSPLPNSCPPPQPAKKKQKNVSFEKILIYLGYMILGLIVLLFSVYKIARRSRKKADGVDGGKDRRADASSSKTNGASSEPKTSDNRSEYSITSMESGMNTSSLVVLTNSPEMKDLKFEDLLRAPAELLGRGKQGSLYRVVLGNGLVLVVKRIKDSGIPSKDFKNRMQKVDRAKHPNVLPPVAFYCSKQEKLLVYEYQPNGSLFNLLHGTQNGLVFDWGSRLSVAATIAEALAFMHSVLREDGIAHGNLKATNILLDKDMGPCISEYGLMVVESQDYSQIFEIRSNPSAPHDAFKDDVYGLGLMLLELLTGNMVQNNGYDLAKWVHSVVREEWTGEVFDSVLISQGADEERMVRLLQVALQCTNPSPAERPSSSQAVALIGSIKDEEERSLSSDS</sequence>
<evidence type="ECO:0000313" key="12">
    <source>
        <dbReference type="Proteomes" id="UP001634007"/>
    </source>
</evidence>
<dbReference type="AlphaFoldDB" id="A0ABD3IR88"/>
<keyword evidence="9" id="KW-0732">Signal</keyword>
<dbReference type="InterPro" id="IPR011009">
    <property type="entry name" value="Kinase-like_dom_sf"/>
</dbReference>
<dbReference type="Gene3D" id="3.80.10.10">
    <property type="entry name" value="Ribonuclease Inhibitor"/>
    <property type="match status" value="2"/>
</dbReference>
<reference evidence="11 12" key="1">
    <citation type="submission" date="2024-11" db="EMBL/GenBank/DDBJ databases">
        <title>Chromosome-level genome assembly of Eucalyptus globulus Labill. provides insights into its genome evolution.</title>
        <authorList>
            <person name="Li X."/>
        </authorList>
    </citation>
    <scope>NUCLEOTIDE SEQUENCE [LARGE SCALE GENOMIC DNA]</scope>
    <source>
        <strain evidence="11">CL2024</strain>
        <tissue evidence="11">Fresh tender leaves</tissue>
    </source>
</reference>
<keyword evidence="5 8" id="KW-1133">Transmembrane helix</keyword>
<evidence type="ECO:0000256" key="7">
    <source>
        <dbReference type="SAM" id="MobiDB-lite"/>
    </source>
</evidence>
<dbReference type="PANTHER" id="PTHR48007:SF79">
    <property type="entry name" value="(WILD MALAYSIAN BANANA) HYPOTHETICAL PROTEIN"/>
    <property type="match status" value="1"/>
</dbReference>
<dbReference type="Pfam" id="PF00069">
    <property type="entry name" value="Pkinase"/>
    <property type="match status" value="1"/>
</dbReference>
<evidence type="ECO:0000256" key="2">
    <source>
        <dbReference type="ARBA" id="ARBA00022614"/>
    </source>
</evidence>
<dbReference type="SUPFAM" id="SSF52058">
    <property type="entry name" value="L domain-like"/>
    <property type="match status" value="1"/>
</dbReference>
<evidence type="ECO:0000256" key="9">
    <source>
        <dbReference type="SAM" id="SignalP"/>
    </source>
</evidence>
<evidence type="ECO:0000259" key="10">
    <source>
        <dbReference type="PROSITE" id="PS50011"/>
    </source>
</evidence>
<dbReference type="FunFam" id="3.80.10.10:FF:000383">
    <property type="entry name" value="Leucine-rich repeat receptor protein kinase EMS1"/>
    <property type="match status" value="1"/>
</dbReference>
<feature type="domain" description="Protein kinase" evidence="10">
    <location>
        <begin position="340"/>
        <end position="600"/>
    </location>
</feature>